<reference evidence="2" key="1">
    <citation type="journal article" date="2018" name="Nat. Genet.">
        <title>Extensive intraspecific gene order and gene structural variations between Mo17 and other maize genomes.</title>
        <authorList>
            <person name="Sun S."/>
            <person name="Zhou Y."/>
            <person name="Chen J."/>
            <person name="Shi J."/>
            <person name="Zhao H."/>
            <person name="Zhao H."/>
            <person name="Song W."/>
            <person name="Zhang M."/>
            <person name="Cui Y."/>
            <person name="Dong X."/>
            <person name="Liu H."/>
            <person name="Ma X."/>
            <person name="Jiao Y."/>
            <person name="Wang B."/>
            <person name="Wei X."/>
            <person name="Stein J.C."/>
            <person name="Glaubitz J.C."/>
            <person name="Lu F."/>
            <person name="Yu G."/>
            <person name="Liang C."/>
            <person name="Fengler K."/>
            <person name="Li B."/>
            <person name="Rafalski A."/>
            <person name="Schnable P.S."/>
            <person name="Ware D.H."/>
            <person name="Buckler E.S."/>
            <person name="Lai J."/>
        </authorList>
    </citation>
    <scope>NUCLEOTIDE SEQUENCE [LARGE SCALE GENOMIC DNA]</scope>
    <source>
        <tissue evidence="2">Seedling</tissue>
    </source>
</reference>
<name>A0A3L6DXB8_MAIZE</name>
<dbReference type="InterPro" id="IPR038939">
    <property type="entry name" value="PDV1/PDV2"/>
</dbReference>
<dbReference type="PANTHER" id="PTHR33600">
    <property type="entry name" value="PLASTID DIVISION PROTEIN PDV2"/>
    <property type="match status" value="1"/>
</dbReference>
<accession>A0A3L6DXB8</accession>
<gene>
    <name evidence="2" type="ORF">Zm00014a_038269</name>
</gene>
<dbReference type="EMBL" id="NCVQ01000008">
    <property type="protein sequence ID" value="PWZ12703.1"/>
    <property type="molecule type" value="Genomic_DNA"/>
</dbReference>
<evidence type="ECO:0008006" key="3">
    <source>
        <dbReference type="Google" id="ProtNLM"/>
    </source>
</evidence>
<feature type="compositionally biased region" description="Basic and acidic residues" evidence="1">
    <location>
        <begin position="33"/>
        <end position="46"/>
    </location>
</feature>
<feature type="compositionally biased region" description="Basic and acidic residues" evidence="1">
    <location>
        <begin position="190"/>
        <end position="203"/>
    </location>
</feature>
<evidence type="ECO:0000256" key="1">
    <source>
        <dbReference type="SAM" id="MobiDB-lite"/>
    </source>
</evidence>
<sequence>MEGEEIGLVLARASDLRTRISACAAAAAGAPCPRRDDEEAAKRLDAAEGDEEGAEEEEDEEEEVGSLVGITDALESLERQLAALQKRHCQDLQHQQRYERETILSQIDRSRRSLLAKLREYKGQDCEVIHEAAAFAGERIERDDGLVLPPYSDHVTNSFALDDLYPLSYMSKPKRLHTQPDSDDGTAQDGARRNGRESRDTGASKRGSGGGGGGGGGIGAFMGWVAKTAVMVVGAVCVMKAAGYESVTWRNGGARLDIAGLFGGGGGKQAVAAGGGDERRVPLRCPPGKALVVENGRARCVVKERVEVPFDAVLAPPSSRYGLG</sequence>
<organism evidence="2">
    <name type="scientific">Zea mays</name>
    <name type="common">Maize</name>
    <dbReference type="NCBI Taxonomy" id="4577"/>
    <lineage>
        <taxon>Eukaryota</taxon>
        <taxon>Viridiplantae</taxon>
        <taxon>Streptophyta</taxon>
        <taxon>Embryophyta</taxon>
        <taxon>Tracheophyta</taxon>
        <taxon>Spermatophyta</taxon>
        <taxon>Magnoliopsida</taxon>
        <taxon>Liliopsida</taxon>
        <taxon>Poales</taxon>
        <taxon>Poaceae</taxon>
        <taxon>PACMAD clade</taxon>
        <taxon>Panicoideae</taxon>
        <taxon>Andropogonodae</taxon>
        <taxon>Andropogoneae</taxon>
        <taxon>Tripsacinae</taxon>
        <taxon>Zea</taxon>
    </lineage>
</organism>
<evidence type="ECO:0000313" key="2">
    <source>
        <dbReference type="EMBL" id="PWZ12703.1"/>
    </source>
</evidence>
<dbReference type="PANTHER" id="PTHR33600:SF3">
    <property type="entry name" value="PLASTID DIVISION PROTEIN PDV2"/>
    <property type="match status" value="1"/>
</dbReference>
<protein>
    <recommendedName>
        <fullName evidence="3">Plastid division protein PDV2</fullName>
    </recommendedName>
</protein>
<comment type="caution">
    <text evidence="2">The sequence shown here is derived from an EMBL/GenBank/DDBJ whole genome shotgun (WGS) entry which is preliminary data.</text>
</comment>
<dbReference type="AlphaFoldDB" id="A0A3L6DXB8"/>
<dbReference type="ExpressionAtlas" id="A0A3L6DXB8">
    <property type="expression patterns" value="baseline and differential"/>
</dbReference>
<proteinExistence type="predicted"/>
<feature type="region of interest" description="Disordered" evidence="1">
    <location>
        <begin position="173"/>
        <end position="212"/>
    </location>
</feature>
<feature type="compositionally biased region" description="Acidic residues" evidence="1">
    <location>
        <begin position="47"/>
        <end position="64"/>
    </location>
</feature>
<feature type="region of interest" description="Disordered" evidence="1">
    <location>
        <begin position="27"/>
        <end position="66"/>
    </location>
</feature>
<dbReference type="Proteomes" id="UP000251960">
    <property type="component" value="Chromosome 7"/>
</dbReference>
<dbReference type="GO" id="GO:0010020">
    <property type="term" value="P:chloroplast fission"/>
    <property type="evidence" value="ECO:0007669"/>
    <property type="project" value="InterPro"/>
</dbReference>